<keyword evidence="3" id="KW-0472">Membrane</keyword>
<evidence type="ECO:0008006" key="9">
    <source>
        <dbReference type="Google" id="ProtNLM"/>
    </source>
</evidence>
<organism evidence="6">
    <name type="scientific">Guillardia theta (strain CCMP2712)</name>
    <name type="common">Cryptophyte</name>
    <dbReference type="NCBI Taxonomy" id="905079"/>
    <lineage>
        <taxon>Eukaryota</taxon>
        <taxon>Cryptophyceae</taxon>
        <taxon>Pyrenomonadales</taxon>
        <taxon>Geminigeraceae</taxon>
        <taxon>Guillardia</taxon>
    </lineage>
</organism>
<dbReference type="GeneID" id="17300124"/>
<dbReference type="STRING" id="905079.L1J5Q8"/>
<dbReference type="RefSeq" id="XP_005830434.1">
    <property type="nucleotide sequence ID" value="XM_005830377.1"/>
</dbReference>
<keyword evidence="3" id="KW-0812">Transmembrane</keyword>
<dbReference type="EnsemblProtists" id="EKX43454">
    <property type="protein sequence ID" value="EKX43454"/>
    <property type="gene ID" value="GUITHDRAFT_110578"/>
</dbReference>
<dbReference type="InterPro" id="IPR041482">
    <property type="entry name" value="LSDAT_prok"/>
</dbReference>
<dbReference type="PANTHER" id="PTHR13800">
    <property type="entry name" value="TRANSIENT RECEPTOR POTENTIAL CATION CHANNEL, SUBFAMILY M, MEMBER 6"/>
    <property type="match status" value="1"/>
</dbReference>
<evidence type="ECO:0000256" key="1">
    <source>
        <dbReference type="SAM" id="Coils"/>
    </source>
</evidence>
<evidence type="ECO:0000259" key="5">
    <source>
        <dbReference type="Pfam" id="PF18171"/>
    </source>
</evidence>
<feature type="region of interest" description="Disordered" evidence="2">
    <location>
        <begin position="84"/>
        <end position="127"/>
    </location>
</feature>
<dbReference type="InterPro" id="IPR041491">
    <property type="entry name" value="TRPM_SLOG"/>
</dbReference>
<keyword evidence="1" id="KW-0175">Coiled coil</keyword>
<dbReference type="PaxDb" id="55529-EKX43454"/>
<dbReference type="PANTHER" id="PTHR13800:SF12">
    <property type="entry name" value="TRANSIENT RECEPTOR POTENTIAL CATION CHANNEL SUBFAMILY M MEMBER-LIKE 2"/>
    <property type="match status" value="1"/>
</dbReference>
<dbReference type="eggNOG" id="KOG3614">
    <property type="taxonomic scope" value="Eukaryota"/>
</dbReference>
<dbReference type="GO" id="GO:0099604">
    <property type="term" value="F:ligand-gated calcium channel activity"/>
    <property type="evidence" value="ECO:0007669"/>
    <property type="project" value="TreeGrafter"/>
</dbReference>
<feature type="domain" description="LSDAT prokaryote" evidence="5">
    <location>
        <begin position="211"/>
        <end position="270"/>
    </location>
</feature>
<dbReference type="InterPro" id="IPR050927">
    <property type="entry name" value="TRPM"/>
</dbReference>
<feature type="domain" description="TRPM SLOG" evidence="4">
    <location>
        <begin position="323"/>
        <end position="420"/>
    </location>
</feature>
<dbReference type="EMBL" id="JH993010">
    <property type="protein sequence ID" value="EKX43454.1"/>
    <property type="molecule type" value="Genomic_DNA"/>
</dbReference>
<evidence type="ECO:0000313" key="8">
    <source>
        <dbReference type="Proteomes" id="UP000011087"/>
    </source>
</evidence>
<evidence type="ECO:0000259" key="4">
    <source>
        <dbReference type="Pfam" id="PF18139"/>
    </source>
</evidence>
<dbReference type="GO" id="GO:0005886">
    <property type="term" value="C:plasma membrane"/>
    <property type="evidence" value="ECO:0007669"/>
    <property type="project" value="TreeGrafter"/>
</dbReference>
<dbReference type="Proteomes" id="UP000011087">
    <property type="component" value="Unassembled WGS sequence"/>
</dbReference>
<dbReference type="KEGG" id="gtt:GUITHDRAFT_110578"/>
<dbReference type="Pfam" id="PF18139">
    <property type="entry name" value="LSDAT_euk"/>
    <property type="match status" value="1"/>
</dbReference>
<feature type="region of interest" description="Disordered" evidence="2">
    <location>
        <begin position="263"/>
        <end position="318"/>
    </location>
</feature>
<feature type="transmembrane region" description="Helical" evidence="3">
    <location>
        <begin position="1076"/>
        <end position="1098"/>
    </location>
</feature>
<evidence type="ECO:0000313" key="7">
    <source>
        <dbReference type="EnsemblProtists" id="EKX43454"/>
    </source>
</evidence>
<feature type="transmembrane region" description="Helical" evidence="3">
    <location>
        <begin position="1038"/>
        <end position="1056"/>
    </location>
</feature>
<dbReference type="HOGENOM" id="CLU_268793_0_0_1"/>
<evidence type="ECO:0000256" key="3">
    <source>
        <dbReference type="SAM" id="Phobius"/>
    </source>
</evidence>
<sequence>MSCFGIAVQVEPEPEPEPEETYSSLKLRLEEAIKTNSSLKLRLEEAIKTNSKLEAALHDAITQQTQLTQQGLQQNIREIAKTLNPSPQASDAQHATPVSLPAPPQHTTLPASNSGCQARQASGEELDQREIDECEESGSPPADLGFSKICWPIQQTSSPPQCIHISSRRIASAPKRVYEAMKQRDDWKDLTCPGIALEFEISDRSTDFILQELMDSIKKLNPLIVTGGTRYGIMKFVGKARAKYAMNVNLLGIAPSAVIEMPKENEESEEGQETDSELVETRTLGSSEQQCAEDVTNRERADFSDGENKDGLGAEPPGNEAVQEKCLLDLNHSHFILVESLSDESVRKEWCQRFGEETSFRAGLERIISENSAEKMILSVCVQGGLGSVKTVLDAVEQGTPCMIVDGSGRAADLISDAVKLCFPMGSKGRMDSACFDRRQRALCDYFESLCGTKYETGQWTITSSDDQKISRIFEPDRSWKDFLEMYQLPESSPLLIHQLFTLANSGKCWIFEINEGHQSGDFKDAMLYCLLHEVDNQLQKKIDIDQQEAAKNLEFSKQDELITQALHKKFNLAIKFQSPHVLSQTIASAWKDVTMKRYVHEVIEDEFVFAFCNSTAAMVEVLLQEVPHLEFLRIGWKESKLAFTRGSGLMTSKESKEARRRLRLLNDLMPKVQKETTHAGLPKRDFRRYQDETRLFDISEFANVRNEIDPEIEEVISQLVLKQRQMRSKLRSRGFPIVQYNLGADGPLADLFLSSVVTQKFDLADLIWRLWIPDMDKPGVFWTEPINSITYALMVLLFTLSEPCHSCLQAVGYLRRKSLREVNTTKRILMEEKADHLERNAIEVYHHSIKNDKAKESIHGIENVNTRLTWIFYVIDKRLTDFEYPNKNFGYRELRSVTQRFEKLKEPSVFDRWGCCMFSPISIFVWKGIERLAATICFTLVVYPTYEFSIKLHEIHILEWLLLGHYIASFIRGSLVLMQTEKETSIPSGVTDSNLDFVAWMYSDLVAFVAYAVGLARHVQCIRHTETCREIDFTQDIYFIFLMALSILLLGATLIKLDIYNYVTCYSTWWIYRSLLISWGEVSMQEITNGVFVLATLRKQSRKQWLIDIVNITRDNSMIDCDFLFPFFVLPFYLLSSQDFWRKRYSSDFPILGGMLKESGNKTRWRPFDHSRPDSDVVRIVTDAKERNELQRFVAIVAEAKRQVNKQLRREKKKEEAAN</sequence>
<reference evidence="8" key="2">
    <citation type="submission" date="2012-11" db="EMBL/GenBank/DDBJ databases">
        <authorList>
            <person name="Kuo A."/>
            <person name="Curtis B.A."/>
            <person name="Tanifuji G."/>
            <person name="Burki F."/>
            <person name="Gruber A."/>
            <person name="Irimia M."/>
            <person name="Maruyama S."/>
            <person name="Arias M.C."/>
            <person name="Ball S.G."/>
            <person name="Gile G.H."/>
            <person name="Hirakawa Y."/>
            <person name="Hopkins J.F."/>
            <person name="Rensing S.A."/>
            <person name="Schmutz J."/>
            <person name="Symeonidi A."/>
            <person name="Elias M."/>
            <person name="Eveleigh R.J."/>
            <person name="Herman E.K."/>
            <person name="Klute M.J."/>
            <person name="Nakayama T."/>
            <person name="Obornik M."/>
            <person name="Reyes-Prieto A."/>
            <person name="Armbrust E.V."/>
            <person name="Aves S.J."/>
            <person name="Beiko R.G."/>
            <person name="Coutinho P."/>
            <person name="Dacks J.B."/>
            <person name="Durnford D.G."/>
            <person name="Fast N.M."/>
            <person name="Green B.R."/>
            <person name="Grisdale C."/>
            <person name="Hempe F."/>
            <person name="Henrissat B."/>
            <person name="Hoppner M.P."/>
            <person name="Ishida K.-I."/>
            <person name="Kim E."/>
            <person name="Koreny L."/>
            <person name="Kroth P.G."/>
            <person name="Liu Y."/>
            <person name="Malik S.-B."/>
            <person name="Maier U.G."/>
            <person name="McRose D."/>
            <person name="Mock T."/>
            <person name="Neilson J.A."/>
            <person name="Onodera N.T."/>
            <person name="Poole A.M."/>
            <person name="Pritham E.J."/>
            <person name="Richards T.A."/>
            <person name="Rocap G."/>
            <person name="Roy S.W."/>
            <person name="Sarai C."/>
            <person name="Schaack S."/>
            <person name="Shirato S."/>
            <person name="Slamovits C.H."/>
            <person name="Spencer D.F."/>
            <person name="Suzuki S."/>
            <person name="Worden A.Z."/>
            <person name="Zauner S."/>
            <person name="Barry K."/>
            <person name="Bell C."/>
            <person name="Bharti A.K."/>
            <person name="Crow J.A."/>
            <person name="Grimwood J."/>
            <person name="Kramer R."/>
            <person name="Lindquist E."/>
            <person name="Lucas S."/>
            <person name="Salamov A."/>
            <person name="McFadden G.I."/>
            <person name="Lane C.E."/>
            <person name="Keeling P.J."/>
            <person name="Gray M.W."/>
            <person name="Grigoriev I.V."/>
            <person name="Archibald J.M."/>
        </authorList>
    </citation>
    <scope>NUCLEOTIDE SEQUENCE</scope>
    <source>
        <strain evidence="8">CCMP2712</strain>
    </source>
</reference>
<dbReference type="OrthoDB" id="310870at2759"/>
<name>L1J5Q8_GUITC</name>
<feature type="coiled-coil region" evidence="1">
    <location>
        <begin position="29"/>
        <end position="63"/>
    </location>
</feature>
<feature type="compositionally biased region" description="Polar residues" evidence="2">
    <location>
        <begin position="84"/>
        <end position="93"/>
    </location>
</feature>
<feature type="transmembrane region" description="Helical" evidence="3">
    <location>
        <begin position="998"/>
        <end position="1017"/>
    </location>
</feature>
<accession>L1J5Q8</accession>
<reference evidence="6 8" key="1">
    <citation type="journal article" date="2012" name="Nature">
        <title>Algal genomes reveal evolutionary mosaicism and the fate of nucleomorphs.</title>
        <authorList>
            <consortium name="DOE Joint Genome Institute"/>
            <person name="Curtis B.A."/>
            <person name="Tanifuji G."/>
            <person name="Burki F."/>
            <person name="Gruber A."/>
            <person name="Irimia M."/>
            <person name="Maruyama S."/>
            <person name="Arias M.C."/>
            <person name="Ball S.G."/>
            <person name="Gile G.H."/>
            <person name="Hirakawa Y."/>
            <person name="Hopkins J.F."/>
            <person name="Kuo A."/>
            <person name="Rensing S.A."/>
            <person name="Schmutz J."/>
            <person name="Symeonidi A."/>
            <person name="Elias M."/>
            <person name="Eveleigh R.J."/>
            <person name="Herman E.K."/>
            <person name="Klute M.J."/>
            <person name="Nakayama T."/>
            <person name="Obornik M."/>
            <person name="Reyes-Prieto A."/>
            <person name="Armbrust E.V."/>
            <person name="Aves S.J."/>
            <person name="Beiko R.G."/>
            <person name="Coutinho P."/>
            <person name="Dacks J.B."/>
            <person name="Durnford D.G."/>
            <person name="Fast N.M."/>
            <person name="Green B.R."/>
            <person name="Grisdale C.J."/>
            <person name="Hempel F."/>
            <person name="Henrissat B."/>
            <person name="Hoppner M.P."/>
            <person name="Ishida K."/>
            <person name="Kim E."/>
            <person name="Koreny L."/>
            <person name="Kroth P.G."/>
            <person name="Liu Y."/>
            <person name="Malik S.B."/>
            <person name="Maier U.G."/>
            <person name="McRose D."/>
            <person name="Mock T."/>
            <person name="Neilson J.A."/>
            <person name="Onodera N.T."/>
            <person name="Poole A.M."/>
            <person name="Pritham E.J."/>
            <person name="Richards T.A."/>
            <person name="Rocap G."/>
            <person name="Roy S.W."/>
            <person name="Sarai C."/>
            <person name="Schaack S."/>
            <person name="Shirato S."/>
            <person name="Slamovits C.H."/>
            <person name="Spencer D.F."/>
            <person name="Suzuki S."/>
            <person name="Worden A.Z."/>
            <person name="Zauner S."/>
            <person name="Barry K."/>
            <person name="Bell C."/>
            <person name="Bharti A.K."/>
            <person name="Crow J.A."/>
            <person name="Grimwood J."/>
            <person name="Kramer R."/>
            <person name="Lindquist E."/>
            <person name="Lucas S."/>
            <person name="Salamov A."/>
            <person name="McFadden G.I."/>
            <person name="Lane C.E."/>
            <person name="Keeling P.J."/>
            <person name="Gray M.W."/>
            <person name="Grigoriev I.V."/>
            <person name="Archibald J.M."/>
        </authorList>
    </citation>
    <scope>NUCLEOTIDE SEQUENCE</scope>
    <source>
        <strain evidence="6 8">CCMP2712</strain>
    </source>
</reference>
<dbReference type="Pfam" id="PF18171">
    <property type="entry name" value="LSDAT_prok"/>
    <property type="match status" value="1"/>
</dbReference>
<feature type="compositionally biased region" description="Basic and acidic residues" evidence="2">
    <location>
        <begin position="295"/>
        <end position="312"/>
    </location>
</feature>
<dbReference type="AlphaFoldDB" id="L1J5Q8"/>
<protein>
    <recommendedName>
        <fullName evidence="9">TRPM SLOG domain-containing protein</fullName>
    </recommendedName>
</protein>
<keyword evidence="8" id="KW-1185">Reference proteome</keyword>
<feature type="compositionally biased region" description="Polar residues" evidence="2">
    <location>
        <begin position="105"/>
        <end position="120"/>
    </location>
</feature>
<feature type="compositionally biased region" description="Acidic residues" evidence="2">
    <location>
        <begin position="266"/>
        <end position="278"/>
    </location>
</feature>
<evidence type="ECO:0000313" key="6">
    <source>
        <dbReference type="EMBL" id="EKX43454.1"/>
    </source>
</evidence>
<keyword evidence="3" id="KW-1133">Transmembrane helix</keyword>
<reference evidence="7" key="3">
    <citation type="submission" date="2016-03" db="UniProtKB">
        <authorList>
            <consortium name="EnsemblProtists"/>
        </authorList>
    </citation>
    <scope>IDENTIFICATION</scope>
</reference>
<evidence type="ECO:0000256" key="2">
    <source>
        <dbReference type="SAM" id="MobiDB-lite"/>
    </source>
</evidence>
<gene>
    <name evidence="6" type="ORF">GUITHDRAFT_110578</name>
</gene>
<proteinExistence type="predicted"/>